<gene>
    <name evidence="1" type="ORF">TPAB3V08_LOCUS4298</name>
</gene>
<dbReference type="EMBL" id="CAJPIN010005205">
    <property type="protein sequence ID" value="CAG2057319.1"/>
    <property type="molecule type" value="Genomic_DNA"/>
</dbReference>
<evidence type="ECO:0000313" key="1">
    <source>
        <dbReference type="EMBL" id="CAG2057319.1"/>
    </source>
</evidence>
<sequence length="172" mass="19466">MKEELLKVSDEREDNHDNTIQIHLQGAGADVYETVICIFWTAEIIRERLPKEPSRDSLVWNTGPGALLTLPHFSDTWQNYPFYLNMLGNKPGEQFTAIIYSQLGSSTMNTAPLFRLVRNVAHSQYVARIMSVVPKLCAEKYSNIFNEMTAHVVLELDHGCVDVGLGRTFNGH</sequence>
<protein>
    <submittedName>
        <fullName evidence="1">Uncharacterized protein</fullName>
    </submittedName>
</protein>
<keyword evidence="2" id="KW-1185">Reference proteome</keyword>
<name>A0ABN7NVY6_TIMPD</name>
<proteinExistence type="predicted"/>
<organism evidence="1 2">
    <name type="scientific">Timema podura</name>
    <name type="common">Walking stick</name>
    <dbReference type="NCBI Taxonomy" id="61482"/>
    <lineage>
        <taxon>Eukaryota</taxon>
        <taxon>Metazoa</taxon>
        <taxon>Ecdysozoa</taxon>
        <taxon>Arthropoda</taxon>
        <taxon>Hexapoda</taxon>
        <taxon>Insecta</taxon>
        <taxon>Pterygota</taxon>
        <taxon>Neoptera</taxon>
        <taxon>Polyneoptera</taxon>
        <taxon>Phasmatodea</taxon>
        <taxon>Timematodea</taxon>
        <taxon>Timematoidea</taxon>
        <taxon>Timematidae</taxon>
        <taxon>Timema</taxon>
    </lineage>
</organism>
<reference evidence="1" key="1">
    <citation type="submission" date="2021-03" db="EMBL/GenBank/DDBJ databases">
        <authorList>
            <person name="Tran Van P."/>
        </authorList>
    </citation>
    <scope>NUCLEOTIDE SEQUENCE</scope>
</reference>
<evidence type="ECO:0000313" key="2">
    <source>
        <dbReference type="Proteomes" id="UP001153148"/>
    </source>
</evidence>
<dbReference type="Proteomes" id="UP001153148">
    <property type="component" value="Unassembled WGS sequence"/>
</dbReference>
<comment type="caution">
    <text evidence="1">The sequence shown here is derived from an EMBL/GenBank/DDBJ whole genome shotgun (WGS) entry which is preliminary data.</text>
</comment>
<accession>A0ABN7NVY6</accession>